<protein>
    <submittedName>
        <fullName evidence="2">Uncharacterized protein</fullName>
    </submittedName>
</protein>
<keyword evidence="3" id="KW-1185">Reference proteome</keyword>
<accession>A0A8S1GYG8</accession>
<reference evidence="2" key="1">
    <citation type="submission" date="2020-10" db="EMBL/GenBank/DDBJ databases">
        <authorList>
            <person name="Kikuchi T."/>
        </authorList>
    </citation>
    <scope>NUCLEOTIDE SEQUENCE</scope>
    <source>
        <strain evidence="2">NKZ352</strain>
    </source>
</reference>
<keyword evidence="1" id="KW-0175">Coiled coil</keyword>
<sequence>MTSAQDPTSFEEAMDLLEALKGLSRRVGDLGEVIAELIDEGIQKSELTSFFGEYLTKRALGPLERSLELDVQMNQLEIELPWLQKQLEEAKKSHVKATEHYNDAMRAKREQEAAERAANLAAKLEEVEKAAKDKAAKEMADFVKRNEPLRSCKESVTREYDEPRFEITNFSSNDTVDLEETSPKKARNRRRSRSLIHSIRKKATNVRRSLSRCARKIFQDETDNN</sequence>
<name>A0A8S1GYG8_9PELO</name>
<gene>
    <name evidence="2" type="ORF">CAUJ_LOCUS3991</name>
</gene>
<evidence type="ECO:0000313" key="2">
    <source>
        <dbReference type="EMBL" id="CAD6188072.1"/>
    </source>
</evidence>
<evidence type="ECO:0000256" key="1">
    <source>
        <dbReference type="SAM" id="Coils"/>
    </source>
</evidence>
<dbReference type="AlphaFoldDB" id="A0A8S1GYG8"/>
<feature type="coiled-coil region" evidence="1">
    <location>
        <begin position="73"/>
        <end position="137"/>
    </location>
</feature>
<proteinExistence type="predicted"/>
<comment type="caution">
    <text evidence="2">The sequence shown here is derived from an EMBL/GenBank/DDBJ whole genome shotgun (WGS) entry which is preliminary data.</text>
</comment>
<evidence type="ECO:0000313" key="3">
    <source>
        <dbReference type="Proteomes" id="UP000835052"/>
    </source>
</evidence>
<dbReference type="EMBL" id="CAJGYM010000007">
    <property type="protein sequence ID" value="CAD6188072.1"/>
    <property type="molecule type" value="Genomic_DNA"/>
</dbReference>
<organism evidence="2 3">
    <name type="scientific">Caenorhabditis auriculariae</name>
    <dbReference type="NCBI Taxonomy" id="2777116"/>
    <lineage>
        <taxon>Eukaryota</taxon>
        <taxon>Metazoa</taxon>
        <taxon>Ecdysozoa</taxon>
        <taxon>Nematoda</taxon>
        <taxon>Chromadorea</taxon>
        <taxon>Rhabditida</taxon>
        <taxon>Rhabditina</taxon>
        <taxon>Rhabditomorpha</taxon>
        <taxon>Rhabditoidea</taxon>
        <taxon>Rhabditidae</taxon>
        <taxon>Peloderinae</taxon>
        <taxon>Caenorhabditis</taxon>
    </lineage>
</organism>
<dbReference type="Proteomes" id="UP000835052">
    <property type="component" value="Unassembled WGS sequence"/>
</dbReference>